<dbReference type="FunFam" id="3.30.930.10:FF:000003">
    <property type="entry name" value="Phenylalanine--tRNA ligase alpha subunit"/>
    <property type="match status" value="1"/>
</dbReference>
<dbReference type="EC" id="6.1.1.20" evidence="13"/>
<keyword evidence="11 13" id="KW-0030">Aminoacyl-tRNA synthetase</keyword>
<keyword evidence="15" id="KW-1185">Reference proteome</keyword>
<dbReference type="InterPro" id="IPR006195">
    <property type="entry name" value="aa-tRNA-synth_II"/>
</dbReference>
<dbReference type="InterPro" id="IPR010978">
    <property type="entry name" value="tRNA-bd_arm"/>
</dbReference>
<dbReference type="CDD" id="cd00496">
    <property type="entry name" value="PheRS_alpha_core"/>
    <property type="match status" value="1"/>
</dbReference>
<dbReference type="InterPro" id="IPR045864">
    <property type="entry name" value="aa-tRNA-synth_II/BPL/LPL"/>
</dbReference>
<evidence type="ECO:0000256" key="6">
    <source>
        <dbReference type="ARBA" id="ARBA00022723"/>
    </source>
</evidence>
<dbReference type="NCBIfam" id="TIGR00468">
    <property type="entry name" value="pheS"/>
    <property type="match status" value="1"/>
</dbReference>
<dbReference type="RefSeq" id="WP_111331991.1">
    <property type="nucleotide sequence ID" value="NZ_CP030032.1"/>
</dbReference>
<evidence type="ECO:0000256" key="7">
    <source>
        <dbReference type="ARBA" id="ARBA00022741"/>
    </source>
</evidence>
<dbReference type="Gene3D" id="3.30.930.10">
    <property type="entry name" value="Bira Bifunctional Protein, Domain 2"/>
    <property type="match status" value="1"/>
</dbReference>
<dbReference type="PANTHER" id="PTHR11538:SF41">
    <property type="entry name" value="PHENYLALANINE--TRNA LIGASE, MITOCHONDRIAL"/>
    <property type="match status" value="1"/>
</dbReference>
<dbReference type="KEGG" id="bsed:DN745_02865"/>
<comment type="cofactor">
    <cofactor evidence="13">
        <name>Mg(2+)</name>
        <dbReference type="ChEBI" id="CHEBI:18420"/>
    </cofactor>
    <text evidence="13">Binds 2 magnesium ions per tetramer.</text>
</comment>
<feature type="binding site" evidence="13">
    <location>
        <position position="258"/>
    </location>
    <ligand>
        <name>Mg(2+)</name>
        <dbReference type="ChEBI" id="CHEBI:18420"/>
        <note>shared with beta subunit</note>
    </ligand>
</feature>
<reference evidence="14 15" key="1">
    <citation type="submission" date="2018-06" db="EMBL/GenBank/DDBJ databases">
        <title>Lujinxingia sediminis gen. nov. sp. nov., a new facultative anaerobic member of the class Deltaproteobacteria, and proposal of Lujinxingaceae fam. nov.</title>
        <authorList>
            <person name="Guo L.-Y."/>
            <person name="Li C.-M."/>
            <person name="Wang S."/>
            <person name="Du Z.-J."/>
        </authorList>
    </citation>
    <scope>NUCLEOTIDE SEQUENCE [LARGE SCALE GENOMIC DNA]</scope>
    <source>
        <strain evidence="14 15">FA350</strain>
    </source>
</reference>
<dbReference type="GO" id="GO:0005524">
    <property type="term" value="F:ATP binding"/>
    <property type="evidence" value="ECO:0007669"/>
    <property type="project" value="UniProtKB-UniRule"/>
</dbReference>
<keyword evidence="5 13" id="KW-0436">Ligase</keyword>
<evidence type="ECO:0000256" key="1">
    <source>
        <dbReference type="ARBA" id="ARBA00004496"/>
    </source>
</evidence>
<dbReference type="HAMAP" id="MF_00281">
    <property type="entry name" value="Phe_tRNA_synth_alpha1"/>
    <property type="match status" value="1"/>
</dbReference>
<dbReference type="Pfam" id="PF02912">
    <property type="entry name" value="Phe_tRNA-synt_N"/>
    <property type="match status" value="1"/>
</dbReference>
<dbReference type="InterPro" id="IPR004188">
    <property type="entry name" value="Phe-tRNA_ligase_II_N"/>
</dbReference>
<dbReference type="GO" id="GO:0000287">
    <property type="term" value="F:magnesium ion binding"/>
    <property type="evidence" value="ECO:0007669"/>
    <property type="project" value="UniProtKB-UniRule"/>
</dbReference>
<sequence>MNISELETRLNQLAEQAVAEFAEVERKEDAIQVKNRYLGRKGGVQELMKLIRELPNDEKRLAGQASNLAKKTIQDAYDARNDMLDARELARQLAAETIDVTLPARTPAVRSGHPLIEVQQELISIFSDMGFEVAEGPEIEEDFYNFEALNFPADHPARDMQDTFMLDDGRLLRTHTSPVQVRTMLAYGTPVRVISPGRVYRCDADVTHSPVFHQVEGLLVDENITFADLKGTLSHFAERVFGPGTPLRFRPSFFPFTEPSAEVDIGCIFCEGSGCRICSHTGWLEILGSGMVDPNVFTSVGVDPEKYSGFAFGMGVERIAMLKLGVNDIRMFFDNDLRFLAQF</sequence>
<dbReference type="AlphaFoldDB" id="A0A2Z4FI01"/>
<evidence type="ECO:0000256" key="10">
    <source>
        <dbReference type="ARBA" id="ARBA00022917"/>
    </source>
</evidence>
<name>A0A2Z4FI01_9DELT</name>
<dbReference type="PANTHER" id="PTHR11538">
    <property type="entry name" value="PHENYLALANYL-TRNA SYNTHETASE"/>
    <property type="match status" value="1"/>
</dbReference>
<protein>
    <recommendedName>
        <fullName evidence="13">Phenylalanine--tRNA ligase alpha subunit</fullName>
        <ecNumber evidence="13">6.1.1.20</ecNumber>
    </recommendedName>
    <alternativeName>
        <fullName evidence="13">Phenylalanyl-tRNA synthetase alpha subunit</fullName>
        <shortName evidence="13">PheRS</shortName>
    </alternativeName>
</protein>
<comment type="subcellular location">
    <subcellularLocation>
        <location evidence="1 13">Cytoplasm</location>
    </subcellularLocation>
</comment>
<dbReference type="GO" id="GO:0006432">
    <property type="term" value="P:phenylalanyl-tRNA aminoacylation"/>
    <property type="evidence" value="ECO:0007669"/>
    <property type="project" value="UniProtKB-UniRule"/>
</dbReference>
<keyword evidence="4 13" id="KW-0963">Cytoplasm</keyword>
<dbReference type="SUPFAM" id="SSF46589">
    <property type="entry name" value="tRNA-binding arm"/>
    <property type="match status" value="1"/>
</dbReference>
<dbReference type="EMBL" id="CP030032">
    <property type="protein sequence ID" value="AWV88338.1"/>
    <property type="molecule type" value="Genomic_DNA"/>
</dbReference>
<keyword evidence="7 13" id="KW-0547">Nucleotide-binding</keyword>
<dbReference type="Proteomes" id="UP000249799">
    <property type="component" value="Chromosome"/>
</dbReference>
<evidence type="ECO:0000256" key="8">
    <source>
        <dbReference type="ARBA" id="ARBA00022840"/>
    </source>
</evidence>
<dbReference type="InterPro" id="IPR022911">
    <property type="entry name" value="Phe_tRNA_ligase_alpha1_bac"/>
</dbReference>
<dbReference type="InterPro" id="IPR002319">
    <property type="entry name" value="Phenylalanyl-tRNA_Synthase"/>
</dbReference>
<evidence type="ECO:0000256" key="12">
    <source>
        <dbReference type="ARBA" id="ARBA00049255"/>
    </source>
</evidence>
<dbReference type="InterPro" id="IPR004529">
    <property type="entry name" value="Phe-tRNA-synth_IIc_asu"/>
</dbReference>
<evidence type="ECO:0000256" key="11">
    <source>
        <dbReference type="ARBA" id="ARBA00023146"/>
    </source>
</evidence>
<evidence type="ECO:0000256" key="2">
    <source>
        <dbReference type="ARBA" id="ARBA00010207"/>
    </source>
</evidence>
<dbReference type="SUPFAM" id="SSF55681">
    <property type="entry name" value="Class II aaRS and biotin synthetases"/>
    <property type="match status" value="1"/>
</dbReference>
<comment type="subunit">
    <text evidence="3 13">Tetramer of two alpha and two beta subunits.</text>
</comment>
<dbReference type="GO" id="GO:0000049">
    <property type="term" value="F:tRNA binding"/>
    <property type="evidence" value="ECO:0007669"/>
    <property type="project" value="InterPro"/>
</dbReference>
<evidence type="ECO:0000256" key="9">
    <source>
        <dbReference type="ARBA" id="ARBA00022842"/>
    </source>
</evidence>
<dbReference type="OrthoDB" id="9800719at2"/>
<comment type="similarity">
    <text evidence="2 13">Belongs to the class-II aminoacyl-tRNA synthetase family. Phe-tRNA synthetase alpha subunit type 1 subfamily.</text>
</comment>
<keyword evidence="10 13" id="KW-0648">Protein biosynthesis</keyword>
<dbReference type="GO" id="GO:0005737">
    <property type="term" value="C:cytoplasm"/>
    <property type="evidence" value="ECO:0007669"/>
    <property type="project" value="UniProtKB-SubCell"/>
</dbReference>
<proteinExistence type="inferred from homology"/>
<keyword evidence="6 13" id="KW-0479">Metal-binding</keyword>
<evidence type="ECO:0000256" key="13">
    <source>
        <dbReference type="HAMAP-Rule" id="MF_00281"/>
    </source>
</evidence>
<evidence type="ECO:0000256" key="5">
    <source>
        <dbReference type="ARBA" id="ARBA00022598"/>
    </source>
</evidence>
<dbReference type="GO" id="GO:0004826">
    <property type="term" value="F:phenylalanine-tRNA ligase activity"/>
    <property type="evidence" value="ECO:0007669"/>
    <property type="project" value="UniProtKB-UniRule"/>
</dbReference>
<dbReference type="Pfam" id="PF01409">
    <property type="entry name" value="tRNA-synt_2d"/>
    <property type="match status" value="1"/>
</dbReference>
<evidence type="ECO:0000256" key="4">
    <source>
        <dbReference type="ARBA" id="ARBA00022490"/>
    </source>
</evidence>
<accession>A0A2Z4FI01</accession>
<dbReference type="PROSITE" id="PS50862">
    <property type="entry name" value="AA_TRNA_LIGASE_II"/>
    <property type="match status" value="1"/>
</dbReference>
<evidence type="ECO:0000313" key="15">
    <source>
        <dbReference type="Proteomes" id="UP000249799"/>
    </source>
</evidence>
<keyword evidence="8 13" id="KW-0067">ATP-binding</keyword>
<organism evidence="14 15">
    <name type="scientific">Bradymonas sediminis</name>
    <dbReference type="NCBI Taxonomy" id="1548548"/>
    <lineage>
        <taxon>Bacteria</taxon>
        <taxon>Deltaproteobacteria</taxon>
        <taxon>Bradymonadales</taxon>
        <taxon>Bradymonadaceae</taxon>
        <taxon>Bradymonas</taxon>
    </lineage>
</organism>
<comment type="catalytic activity">
    <reaction evidence="12 13">
        <text>tRNA(Phe) + L-phenylalanine + ATP = L-phenylalanyl-tRNA(Phe) + AMP + diphosphate + H(+)</text>
        <dbReference type="Rhea" id="RHEA:19413"/>
        <dbReference type="Rhea" id="RHEA-COMP:9668"/>
        <dbReference type="Rhea" id="RHEA-COMP:9699"/>
        <dbReference type="ChEBI" id="CHEBI:15378"/>
        <dbReference type="ChEBI" id="CHEBI:30616"/>
        <dbReference type="ChEBI" id="CHEBI:33019"/>
        <dbReference type="ChEBI" id="CHEBI:58095"/>
        <dbReference type="ChEBI" id="CHEBI:78442"/>
        <dbReference type="ChEBI" id="CHEBI:78531"/>
        <dbReference type="ChEBI" id="CHEBI:456215"/>
        <dbReference type="EC" id="6.1.1.20"/>
    </reaction>
</comment>
<evidence type="ECO:0000313" key="14">
    <source>
        <dbReference type="EMBL" id="AWV88338.1"/>
    </source>
</evidence>
<keyword evidence="9 13" id="KW-0460">Magnesium</keyword>
<gene>
    <name evidence="13" type="primary">pheS</name>
    <name evidence="14" type="ORF">DN745_02865</name>
</gene>
<evidence type="ECO:0000256" key="3">
    <source>
        <dbReference type="ARBA" id="ARBA00011209"/>
    </source>
</evidence>